<dbReference type="Pfam" id="PF25209">
    <property type="entry name" value="Phage_capsid_4"/>
    <property type="match status" value="1"/>
</dbReference>
<accession>A0ABV8HU97</accession>
<keyword evidence="2" id="KW-1185">Reference proteome</keyword>
<gene>
    <name evidence="1" type="ORF">ACFO3J_24165</name>
</gene>
<comment type="caution">
    <text evidence="1">The sequence shown here is derived from an EMBL/GenBank/DDBJ whole genome shotgun (WGS) entry which is preliminary data.</text>
</comment>
<evidence type="ECO:0000313" key="2">
    <source>
        <dbReference type="Proteomes" id="UP001595765"/>
    </source>
</evidence>
<reference evidence="2" key="1">
    <citation type="journal article" date="2019" name="Int. J. Syst. Evol. Microbiol.">
        <title>The Global Catalogue of Microorganisms (GCM) 10K type strain sequencing project: providing services to taxonomists for standard genome sequencing and annotation.</title>
        <authorList>
            <consortium name="The Broad Institute Genomics Platform"/>
            <consortium name="The Broad Institute Genome Sequencing Center for Infectious Disease"/>
            <person name="Wu L."/>
            <person name="Ma J."/>
        </authorList>
    </citation>
    <scope>NUCLEOTIDE SEQUENCE [LARGE SCALE GENOMIC DNA]</scope>
    <source>
        <strain evidence="2">CGMCC 4.7237</strain>
    </source>
</reference>
<sequence length="284" mass="30788">MSIRRFRPEIWSAKLLVALRKQLVYAGPGMVNRDYEGEIADAGDTVRITSIGRPSIGTYNPNSTVITPEELTDAQRTLAVDQAKYWAFKVDDVDKRQAKGDVMPQAMSEAAYALADVVDQYVANLYTQVQAANQLGTISVPVAHPEYFYQQIVVPMGVVLDQANVPSEGRWMVVPPWLHGRARLDPNFINAEKSSDNGAAFRNGIVGEAGGFTIMRSNNAPNPTGDDYVVTAGNGTAISFAEQINKTEAYRPESSFSDAVKGLALYGAKVIRPDALATAVASQT</sequence>
<protein>
    <submittedName>
        <fullName evidence="1">P22 phage major capsid protein family protein</fullName>
    </submittedName>
</protein>
<proteinExistence type="predicted"/>
<name>A0ABV8HU97_9ACTN</name>
<dbReference type="EMBL" id="JBHSBB010000014">
    <property type="protein sequence ID" value="MFC4034547.1"/>
    <property type="molecule type" value="Genomic_DNA"/>
</dbReference>
<organism evidence="1 2">
    <name type="scientific">Streptomyces polygonati</name>
    <dbReference type="NCBI Taxonomy" id="1617087"/>
    <lineage>
        <taxon>Bacteria</taxon>
        <taxon>Bacillati</taxon>
        <taxon>Actinomycetota</taxon>
        <taxon>Actinomycetes</taxon>
        <taxon>Kitasatosporales</taxon>
        <taxon>Streptomycetaceae</taxon>
        <taxon>Streptomyces</taxon>
    </lineage>
</organism>
<dbReference type="Proteomes" id="UP001595765">
    <property type="component" value="Unassembled WGS sequence"/>
</dbReference>
<dbReference type="RefSeq" id="WP_386432842.1">
    <property type="nucleotide sequence ID" value="NZ_JBHSBB010000014.1"/>
</dbReference>
<evidence type="ECO:0000313" key="1">
    <source>
        <dbReference type="EMBL" id="MFC4034547.1"/>
    </source>
</evidence>